<dbReference type="PANTHER" id="PTHR46797">
    <property type="entry name" value="HTH-TYPE TRANSCRIPTIONAL REGULATOR"/>
    <property type="match status" value="1"/>
</dbReference>
<dbReference type="CDD" id="cd00093">
    <property type="entry name" value="HTH_XRE"/>
    <property type="match status" value="1"/>
</dbReference>
<organism evidence="3 4">
    <name type="scientific">Pseudomonas abietaniphila</name>
    <dbReference type="NCBI Taxonomy" id="89065"/>
    <lineage>
        <taxon>Bacteria</taxon>
        <taxon>Pseudomonadati</taxon>
        <taxon>Pseudomonadota</taxon>
        <taxon>Gammaproteobacteria</taxon>
        <taxon>Pseudomonadales</taxon>
        <taxon>Pseudomonadaceae</taxon>
        <taxon>Pseudomonas</taxon>
    </lineage>
</organism>
<dbReference type="EMBL" id="FNCO01000009">
    <property type="protein sequence ID" value="SDH89850.1"/>
    <property type="molecule type" value="Genomic_DNA"/>
</dbReference>
<evidence type="ECO:0000313" key="3">
    <source>
        <dbReference type="EMBL" id="SDH89850.1"/>
    </source>
</evidence>
<dbReference type="CDD" id="cd02209">
    <property type="entry name" value="cupin_XRE_C"/>
    <property type="match status" value="1"/>
</dbReference>
<reference evidence="4" key="1">
    <citation type="submission" date="2016-10" db="EMBL/GenBank/DDBJ databases">
        <authorList>
            <person name="Varghese N."/>
            <person name="Submissions S."/>
        </authorList>
    </citation>
    <scope>NUCLEOTIDE SEQUENCE [LARGE SCALE GENOMIC DNA]</scope>
    <source>
        <strain evidence="4">ATCC 700689</strain>
    </source>
</reference>
<dbReference type="GO" id="GO:0005829">
    <property type="term" value="C:cytosol"/>
    <property type="evidence" value="ECO:0007669"/>
    <property type="project" value="TreeGrafter"/>
</dbReference>
<evidence type="ECO:0000259" key="2">
    <source>
        <dbReference type="PROSITE" id="PS50943"/>
    </source>
</evidence>
<protein>
    <submittedName>
        <fullName evidence="3">Transcriptional regulator, XRE family with cupin sensor</fullName>
    </submittedName>
</protein>
<name>A0A1G8G6C6_9PSED</name>
<dbReference type="SMART" id="SM00530">
    <property type="entry name" value="HTH_XRE"/>
    <property type="match status" value="1"/>
</dbReference>
<keyword evidence="1" id="KW-0238">DNA-binding</keyword>
<sequence length="179" mass="19685">MAVHLRILRKKMGITLEQLAGLTGLTKSYLSKVERGVSSPSIAVALKLAKALNAQAEELFSTEPLPLEGYSLVRRQPRGVSDGASAPAHVPLARHIGQRALLPFLVYPPRSFGHSAFKEHLGEEFIFVVRGRVEVDFGDERQTLDEGDALHFNAQKSHRLRTVSDEQAELLVVVHSTDA</sequence>
<dbReference type="InterPro" id="IPR014710">
    <property type="entry name" value="RmlC-like_jellyroll"/>
</dbReference>
<dbReference type="PANTHER" id="PTHR46797:SF1">
    <property type="entry name" value="METHYLPHOSPHONATE SYNTHASE"/>
    <property type="match status" value="1"/>
</dbReference>
<dbReference type="InterPro" id="IPR010982">
    <property type="entry name" value="Lambda_DNA-bd_dom_sf"/>
</dbReference>
<keyword evidence="4" id="KW-1185">Reference proteome</keyword>
<dbReference type="Pfam" id="PF07883">
    <property type="entry name" value="Cupin_2"/>
    <property type="match status" value="1"/>
</dbReference>
<dbReference type="Pfam" id="PF01381">
    <property type="entry name" value="HTH_3"/>
    <property type="match status" value="1"/>
</dbReference>
<dbReference type="OrthoDB" id="9805356at2"/>
<dbReference type="InterPro" id="IPR011051">
    <property type="entry name" value="RmlC_Cupin_sf"/>
</dbReference>
<dbReference type="AlphaFoldDB" id="A0A1G8G6C6"/>
<accession>A0A1G8G6C6</accession>
<gene>
    <name evidence="3" type="ORF">SAMN05216605_10925</name>
</gene>
<evidence type="ECO:0000313" key="4">
    <source>
        <dbReference type="Proteomes" id="UP000182894"/>
    </source>
</evidence>
<dbReference type="RefSeq" id="WP_074754010.1">
    <property type="nucleotide sequence ID" value="NZ_FNCO01000009.1"/>
</dbReference>
<dbReference type="GO" id="GO:0003700">
    <property type="term" value="F:DNA-binding transcription factor activity"/>
    <property type="evidence" value="ECO:0007669"/>
    <property type="project" value="TreeGrafter"/>
</dbReference>
<dbReference type="Gene3D" id="1.10.260.40">
    <property type="entry name" value="lambda repressor-like DNA-binding domains"/>
    <property type="match status" value="1"/>
</dbReference>
<dbReference type="InterPro" id="IPR013096">
    <property type="entry name" value="Cupin_2"/>
</dbReference>
<dbReference type="SUPFAM" id="SSF47413">
    <property type="entry name" value="lambda repressor-like DNA-binding domains"/>
    <property type="match status" value="1"/>
</dbReference>
<dbReference type="STRING" id="89065.SAMN05216605_10925"/>
<dbReference type="PROSITE" id="PS50943">
    <property type="entry name" value="HTH_CROC1"/>
    <property type="match status" value="1"/>
</dbReference>
<dbReference type="GO" id="GO:0003677">
    <property type="term" value="F:DNA binding"/>
    <property type="evidence" value="ECO:0007669"/>
    <property type="project" value="UniProtKB-KW"/>
</dbReference>
<dbReference type="InterPro" id="IPR001387">
    <property type="entry name" value="Cro/C1-type_HTH"/>
</dbReference>
<dbReference type="Gene3D" id="2.60.120.10">
    <property type="entry name" value="Jelly Rolls"/>
    <property type="match status" value="1"/>
</dbReference>
<dbReference type="InterPro" id="IPR050807">
    <property type="entry name" value="TransReg_Diox_bact_type"/>
</dbReference>
<proteinExistence type="predicted"/>
<dbReference type="Proteomes" id="UP000182894">
    <property type="component" value="Unassembled WGS sequence"/>
</dbReference>
<dbReference type="SUPFAM" id="SSF51182">
    <property type="entry name" value="RmlC-like cupins"/>
    <property type="match status" value="1"/>
</dbReference>
<feature type="domain" description="HTH cro/C1-type" evidence="2">
    <location>
        <begin position="5"/>
        <end position="59"/>
    </location>
</feature>
<evidence type="ECO:0000256" key="1">
    <source>
        <dbReference type="ARBA" id="ARBA00023125"/>
    </source>
</evidence>